<dbReference type="InterPro" id="IPR033856">
    <property type="entry name" value="Trp_halogen"/>
</dbReference>
<evidence type="ECO:0000313" key="3">
    <source>
        <dbReference type="EMBL" id="QBB69727.1"/>
    </source>
</evidence>
<protein>
    <submittedName>
        <fullName evidence="3">Tryptophan 7-halogenase</fullName>
    </submittedName>
</protein>
<proteinExistence type="predicted"/>
<dbReference type="SUPFAM" id="SSF51905">
    <property type="entry name" value="FAD/NAD(P)-binding domain"/>
    <property type="match status" value="1"/>
</dbReference>
<dbReference type="InterPro" id="IPR050816">
    <property type="entry name" value="Flavin-dep_Halogenase_NPB"/>
</dbReference>
<evidence type="ECO:0000256" key="1">
    <source>
        <dbReference type="PIRSR" id="PIRSR011396-1"/>
    </source>
</evidence>
<dbReference type="Proteomes" id="UP000291562">
    <property type="component" value="Chromosome"/>
</dbReference>
<accession>A0A411HH37</accession>
<feature type="binding site" evidence="2">
    <location>
        <position position="89"/>
    </location>
    <ligand>
        <name>7-chloro-L-tryptophan</name>
        <dbReference type="ChEBI" id="CHEBI:58713"/>
    </ligand>
</feature>
<evidence type="ECO:0000256" key="2">
    <source>
        <dbReference type="PIRSR" id="PIRSR011396-2"/>
    </source>
</evidence>
<feature type="binding site" evidence="2">
    <location>
        <begin position="12"/>
        <end position="15"/>
    </location>
    <ligand>
        <name>FAD</name>
        <dbReference type="ChEBI" id="CHEBI:57692"/>
    </ligand>
</feature>
<dbReference type="PANTHER" id="PTHR43747:SF4">
    <property type="entry name" value="FLAVIN-DEPENDENT TRYPTOPHAN HALOGENASE"/>
    <property type="match status" value="1"/>
</dbReference>
<dbReference type="GO" id="GO:0004497">
    <property type="term" value="F:monooxygenase activity"/>
    <property type="evidence" value="ECO:0007669"/>
    <property type="project" value="InterPro"/>
</dbReference>
<dbReference type="Gene3D" id="3.50.50.60">
    <property type="entry name" value="FAD/NAD(P)-binding domain"/>
    <property type="match status" value="1"/>
</dbReference>
<dbReference type="KEGG" id="xbc:ELE36_04695"/>
<organism evidence="3 4">
    <name type="scientific">Pseudolysobacter antarcticus</name>
    <dbReference type="NCBI Taxonomy" id="2511995"/>
    <lineage>
        <taxon>Bacteria</taxon>
        <taxon>Pseudomonadati</taxon>
        <taxon>Pseudomonadota</taxon>
        <taxon>Gammaproteobacteria</taxon>
        <taxon>Lysobacterales</taxon>
        <taxon>Rhodanobacteraceae</taxon>
        <taxon>Pseudolysobacter</taxon>
    </lineage>
</organism>
<dbReference type="EMBL" id="CP035704">
    <property type="protein sequence ID" value="QBB69727.1"/>
    <property type="molecule type" value="Genomic_DNA"/>
</dbReference>
<keyword evidence="2" id="KW-0285">Flavoprotein</keyword>
<dbReference type="GO" id="GO:0000166">
    <property type="term" value="F:nucleotide binding"/>
    <property type="evidence" value="ECO:0007669"/>
    <property type="project" value="UniProtKB-KW"/>
</dbReference>
<dbReference type="PANTHER" id="PTHR43747">
    <property type="entry name" value="FAD-BINDING PROTEIN"/>
    <property type="match status" value="1"/>
</dbReference>
<dbReference type="InterPro" id="IPR036188">
    <property type="entry name" value="FAD/NAD-bd_sf"/>
</dbReference>
<dbReference type="PIRSF" id="PIRSF011396">
    <property type="entry name" value="Trp_halogenase"/>
    <property type="match status" value="1"/>
</dbReference>
<dbReference type="RefSeq" id="WP_129831987.1">
    <property type="nucleotide sequence ID" value="NZ_CP035704.1"/>
</dbReference>
<keyword evidence="4" id="KW-1185">Reference proteome</keyword>
<evidence type="ECO:0000313" key="4">
    <source>
        <dbReference type="Proteomes" id="UP000291562"/>
    </source>
</evidence>
<feature type="binding site" evidence="2">
    <location>
        <position position="360"/>
    </location>
    <ligand>
        <name>L-tryptophan</name>
        <dbReference type="ChEBI" id="CHEBI:57912"/>
    </ligand>
</feature>
<feature type="binding site" evidence="2">
    <location>
        <position position="351"/>
    </location>
    <ligand>
        <name>FAD</name>
        <dbReference type="ChEBI" id="CHEBI:57692"/>
    </ligand>
</feature>
<dbReference type="Pfam" id="PF04820">
    <property type="entry name" value="Trp_halogenase"/>
    <property type="match status" value="1"/>
</dbReference>
<feature type="active site" evidence="1">
    <location>
        <position position="89"/>
    </location>
</feature>
<dbReference type="OrthoDB" id="462203at2"/>
<sequence>MAALRKILIVGGGTAGWLTANYLARTLNIAAQQSAQNIQMESIQIELVESADIGIIGVGEGTFPSIRGTLAAIGLDEARFLRGANATFKQGIKFANWARTPTASATSHYFHPFSLPSQRGDSPELLPYWLLGAAAPGAAFADAATMQKHVADASRAPKRRTDSEYQGRLNYAYHFDAGRFASLLAEHGRSLGVQHKIAHVEKVELDEQGAIARVITREAGALTADLYIDCTGMRGGLIGDALGSPFRSTRDTLFVDRAVAIQVPYPRADTPIPSYTISTAHEAGWTWDIGLQARRGIGYVYSSRHTDDSRAEQVLRQYIGPAAENLNARLLKFETGFRPEQWRKNCVAVGLSAGFLEPLESTGIGLIEIAAYLIAHLLPNDGDMARVAKLFNAQMTTRYERIIDFIKMHYCISQRRDSSFWIDNADAASTPESLQDKLAMWRCRPPHRLDFVTDLEMFMPASWQFVLYGMEFKTDLSGMRHAYPRVDAAQREFEMIRAVAPHAIADLPDHRALIEEICAHGFASKPAA</sequence>
<gene>
    <name evidence="3" type="ORF">ELE36_04695</name>
</gene>
<dbReference type="AlphaFoldDB" id="A0A411HH37"/>
<dbReference type="InterPro" id="IPR006905">
    <property type="entry name" value="Flavin_halogenase"/>
</dbReference>
<reference evidence="3 4" key="1">
    <citation type="submission" date="2019-01" db="EMBL/GenBank/DDBJ databases">
        <title>Pseudolysobacter antarctica gen. nov., sp. nov., isolated from Fildes Peninsula, Antarctica.</title>
        <authorList>
            <person name="Wei Z."/>
            <person name="Peng F."/>
        </authorList>
    </citation>
    <scope>NUCLEOTIDE SEQUENCE [LARGE SCALE GENOMIC DNA]</scope>
    <source>
        <strain evidence="3 4">AQ6-296</strain>
    </source>
</reference>
<name>A0A411HH37_9GAMM</name>
<feature type="binding site" evidence="2">
    <location>
        <position position="200"/>
    </location>
    <ligand>
        <name>FAD</name>
        <dbReference type="ChEBI" id="CHEBI:57692"/>
    </ligand>
</feature>
<feature type="binding site" evidence="2">
    <location>
        <position position="364"/>
    </location>
    <ligand>
        <name>FAD</name>
        <dbReference type="ChEBI" id="CHEBI:57692"/>
    </ligand>
</feature>
<keyword evidence="2" id="KW-0547">Nucleotide-binding</keyword>
<keyword evidence="2" id="KW-0274">FAD</keyword>